<protein>
    <submittedName>
        <fullName evidence="1">Uncharacterized protein</fullName>
    </submittedName>
</protein>
<name>A0AAJ1S2W8_9MYCO</name>
<dbReference type="RefSeq" id="WP_306255142.1">
    <property type="nucleotide sequence ID" value="NZ_JAUFSA010000001.1"/>
</dbReference>
<dbReference type="Proteomes" id="UP001229081">
    <property type="component" value="Unassembled WGS sequence"/>
</dbReference>
<reference evidence="1" key="1">
    <citation type="submission" date="2023-06" db="EMBL/GenBank/DDBJ databases">
        <title>Identification of two novel mycobacterium reveal diversities and complexities of Mycobacterium gordonae clade.</title>
        <authorList>
            <person name="Matsumoto Y."/>
            <person name="Nakamura S."/>
            <person name="Motooka D."/>
            <person name="Fukushima K."/>
        </authorList>
    </citation>
    <scope>NUCLEOTIDE SEQUENCE</scope>
    <source>
        <strain evidence="1">TY812</strain>
    </source>
</reference>
<sequence>MDLWPLLTDDLLNGVYSTERLLRPRTTAVAVRQGSIEDLRQVISTLCTRWGGGFSALIAVDPDTDELDGRVAKMLVSSNIDGLEGRNLLGEETARQYSDHYADATQFLLRQIVYLKDRPQVQTCRGVPTDSPWYPAYLLLFGDLPDEPDRDRNRRNDLADDIVFGDVVALRSVDQEPSLQDLVPRMLDRQRISAVELTRVRLPTSVIGGYNKGMPSTSRFDWGQSTALSQYGPNILVVYGPDSVEDLALLWNLRARFAHPNGLPLGVPLTARSRQDVLDLRQTPQAQHYFGLGHNLGITSFSVMPDQLLELANGTGFDIVDPWDLVSEIHGCGVASTEMAQFVGGKATVSSFSPTDIEALGQDYLGSSHATWLTLTSVIKEHRLPPSATMRRNRWQEPGYLRGKIVHVGKLDGFVTLRHPAGLEVLKALALDHSLQARVSTPGKAAENLMRAADADLSMFTYPGVTTLMERLARRGHASLVKRRLNQFLEGSEAIPGSDKYEILMSRLDEALGAPDVDEIGHMNFNNIRETLGLGIKPLPAKEAAAWVDWAVRRRLILRGVQAECPNCKHIQWRPLGDTVPDLVCHGCGLLIDTPFGSQKVDYQYRASEILLRAVEHDVLPSVLAIRHMGRILGQDAVFGAYPGVELLELGSKQVSAEVDVALILANGQWIVGECKARQRGLNDVELQRLWTAGDRVGATATFAATLDPGSSCLEPWREIADPNGRPHFALTAGHLYDLATYPIQHGDDLFPWREDLVQLRPGAEMTQEEFVREGFGGYLLRRSADPSKRERAPWDVNQT</sequence>
<accession>A0AAJ1S2W8</accession>
<evidence type="ECO:0000313" key="1">
    <source>
        <dbReference type="EMBL" id="MDP7735119.1"/>
    </source>
</evidence>
<dbReference type="EMBL" id="JAUFSA010000001">
    <property type="protein sequence ID" value="MDP7735119.1"/>
    <property type="molecule type" value="Genomic_DNA"/>
</dbReference>
<comment type="caution">
    <text evidence="1">The sequence shown here is derived from an EMBL/GenBank/DDBJ whole genome shotgun (WGS) entry which is preliminary data.</text>
</comment>
<proteinExistence type="predicted"/>
<organism evidence="1 2">
    <name type="scientific">Mycobacterium paragordonae</name>
    <dbReference type="NCBI Taxonomy" id="1389713"/>
    <lineage>
        <taxon>Bacteria</taxon>
        <taxon>Bacillati</taxon>
        <taxon>Actinomycetota</taxon>
        <taxon>Actinomycetes</taxon>
        <taxon>Mycobacteriales</taxon>
        <taxon>Mycobacteriaceae</taxon>
        <taxon>Mycobacterium</taxon>
    </lineage>
</organism>
<evidence type="ECO:0000313" key="2">
    <source>
        <dbReference type="Proteomes" id="UP001229081"/>
    </source>
</evidence>
<dbReference type="AlphaFoldDB" id="A0AAJ1S2W8"/>
<gene>
    <name evidence="1" type="ORF">QXL92_10240</name>
</gene>